<organism evidence="3 4">
    <name type="scientific">Roseimicrobium gellanilyticum</name>
    <dbReference type="NCBI Taxonomy" id="748857"/>
    <lineage>
        <taxon>Bacteria</taxon>
        <taxon>Pseudomonadati</taxon>
        <taxon>Verrucomicrobiota</taxon>
        <taxon>Verrucomicrobiia</taxon>
        <taxon>Verrucomicrobiales</taxon>
        <taxon>Verrucomicrobiaceae</taxon>
        <taxon>Roseimicrobium</taxon>
    </lineage>
</organism>
<keyword evidence="2" id="KW-0449">Lipoprotein</keyword>
<proteinExistence type="inferred from homology"/>
<dbReference type="PANTHER" id="PTHR30203">
    <property type="entry name" value="OUTER MEMBRANE CATION EFFLUX PROTEIN"/>
    <property type="match status" value="1"/>
</dbReference>
<gene>
    <name evidence="3" type="ORF">DES53_11978</name>
</gene>
<keyword evidence="2" id="KW-0472">Membrane</keyword>
<dbReference type="PANTHER" id="PTHR30203:SF25">
    <property type="entry name" value="OUTER MEMBRANE PROTEIN-RELATED"/>
    <property type="match status" value="1"/>
</dbReference>
<evidence type="ECO:0000313" key="3">
    <source>
        <dbReference type="EMBL" id="RBP35912.1"/>
    </source>
</evidence>
<keyword evidence="2" id="KW-0732">Signal</keyword>
<comment type="caution">
    <text evidence="3">The sequence shown here is derived from an EMBL/GenBank/DDBJ whole genome shotgun (WGS) entry which is preliminary data.</text>
</comment>
<keyword evidence="2" id="KW-0812">Transmembrane</keyword>
<feature type="signal peptide" evidence="2">
    <location>
        <begin position="1"/>
        <end position="17"/>
    </location>
</feature>
<dbReference type="GO" id="GO:0015562">
    <property type="term" value="F:efflux transmembrane transporter activity"/>
    <property type="evidence" value="ECO:0007669"/>
    <property type="project" value="InterPro"/>
</dbReference>
<dbReference type="Gene3D" id="1.20.1600.10">
    <property type="entry name" value="Outer membrane efflux proteins (OEP)"/>
    <property type="match status" value="1"/>
</dbReference>
<dbReference type="NCBIfam" id="TIGR01845">
    <property type="entry name" value="outer_NodT"/>
    <property type="match status" value="1"/>
</dbReference>
<evidence type="ECO:0000313" key="4">
    <source>
        <dbReference type="Proteomes" id="UP000253426"/>
    </source>
</evidence>
<comment type="similarity">
    <text evidence="1 2">Belongs to the outer membrane factor (OMF) (TC 1.B.17) family.</text>
</comment>
<dbReference type="Gene3D" id="2.20.200.10">
    <property type="entry name" value="Outer membrane efflux proteins (OEP)"/>
    <property type="match status" value="1"/>
</dbReference>
<evidence type="ECO:0000256" key="1">
    <source>
        <dbReference type="ARBA" id="ARBA00007613"/>
    </source>
</evidence>
<evidence type="ECO:0000256" key="2">
    <source>
        <dbReference type="RuleBase" id="RU362097"/>
    </source>
</evidence>
<keyword evidence="2" id="KW-1134">Transmembrane beta strand</keyword>
<dbReference type="OrthoDB" id="9770517at2"/>
<sequence>MKTSHLLSLSLLPALLAGCNVGPKFTSPETKTDARFASSKREGSFSADNEVATWWRKFNDSKLNSLIERAFANSPDLRIAAARVDEARALHSAARFDYFPTVTSDASYLNQRSSIAQSGFGRSRNLELYEVGLDGFYEVDFWGRVRNNNKAALAELGTAEALRRDALVLLASDVASNYMQLRGLQNELAVAQRNATNQRDTLKLTESLLQGGRGTELDTSRARAQLNSTLAAIPVIESAIRRNIHRISVLTGQQPQVLLDELLKSKPMPTLPSIVRVGSPAELLRRRPDIRAAEFQIEAATARVGVATADLFPRVTFNGRVALQAESFSGLAKSGADAYSFGPSISWAAFDLGRVKAQIDASKARNVQSIAQYEQTVLGALEETENAMTSFGRQRARRDFLREASAASQQAAKLARERYQNGVADFLTVLDAERVMLEAESRQAESETLTAVALVAIYKSLGGGWETNGRVSAK</sequence>
<dbReference type="PROSITE" id="PS51257">
    <property type="entry name" value="PROKAR_LIPOPROTEIN"/>
    <property type="match status" value="1"/>
</dbReference>
<protein>
    <submittedName>
        <fullName evidence="3">Multidrug efflux system outer membrane protein</fullName>
    </submittedName>
</protein>
<dbReference type="GO" id="GO:0005886">
    <property type="term" value="C:plasma membrane"/>
    <property type="evidence" value="ECO:0007669"/>
    <property type="project" value="UniProtKB-SubCell"/>
</dbReference>
<dbReference type="SUPFAM" id="SSF56954">
    <property type="entry name" value="Outer membrane efflux proteins (OEP)"/>
    <property type="match status" value="1"/>
</dbReference>
<dbReference type="AlphaFoldDB" id="A0A366H1Z9"/>
<dbReference type="EMBL" id="QNRR01000019">
    <property type="protein sequence ID" value="RBP35912.1"/>
    <property type="molecule type" value="Genomic_DNA"/>
</dbReference>
<reference evidence="3 4" key="1">
    <citation type="submission" date="2018-06" db="EMBL/GenBank/DDBJ databases">
        <title>Genomic Encyclopedia of Type Strains, Phase IV (KMG-IV): sequencing the most valuable type-strain genomes for metagenomic binning, comparative biology and taxonomic classification.</title>
        <authorList>
            <person name="Goeker M."/>
        </authorList>
    </citation>
    <scope>NUCLEOTIDE SEQUENCE [LARGE SCALE GENOMIC DNA]</scope>
    <source>
        <strain evidence="3 4">DSM 25532</strain>
    </source>
</reference>
<keyword evidence="2" id="KW-0564">Palmitate</keyword>
<name>A0A366H1Z9_9BACT</name>
<comment type="subcellular location">
    <subcellularLocation>
        <location evidence="2">Cell membrane</location>
        <topology evidence="2">Lipid-anchor</topology>
    </subcellularLocation>
</comment>
<accession>A0A366H1Z9</accession>
<dbReference type="Pfam" id="PF02321">
    <property type="entry name" value="OEP"/>
    <property type="match status" value="2"/>
</dbReference>
<dbReference type="Proteomes" id="UP000253426">
    <property type="component" value="Unassembled WGS sequence"/>
</dbReference>
<dbReference type="InterPro" id="IPR010131">
    <property type="entry name" value="MdtP/NodT-like"/>
</dbReference>
<dbReference type="RefSeq" id="WP_113962166.1">
    <property type="nucleotide sequence ID" value="NZ_QNRR01000019.1"/>
</dbReference>
<keyword evidence="4" id="KW-1185">Reference proteome</keyword>
<dbReference type="InterPro" id="IPR003423">
    <property type="entry name" value="OMP_efflux"/>
</dbReference>
<feature type="chain" id="PRO_5016478346" evidence="2">
    <location>
        <begin position="18"/>
        <end position="474"/>
    </location>
</feature>